<proteinExistence type="predicted"/>
<keyword evidence="2 3" id="KW-0472">Membrane</keyword>
<dbReference type="RefSeq" id="WP_115340642.1">
    <property type="nucleotide sequence ID" value="NZ_UHED01000001.1"/>
</dbReference>
<evidence type="ECO:0000256" key="1">
    <source>
        <dbReference type="ARBA" id="ARBA00004370"/>
    </source>
</evidence>
<organism evidence="5 6">
    <name type="scientific">Staphylococcus saprophyticus</name>
    <dbReference type="NCBI Taxonomy" id="29385"/>
    <lineage>
        <taxon>Bacteria</taxon>
        <taxon>Bacillati</taxon>
        <taxon>Bacillota</taxon>
        <taxon>Bacilli</taxon>
        <taxon>Bacillales</taxon>
        <taxon>Staphylococcaceae</taxon>
        <taxon>Staphylococcus</taxon>
    </lineage>
</organism>
<name>A0A380HP63_STASA</name>
<dbReference type="PANTHER" id="PTHR46825">
    <property type="entry name" value="D-ALANYL-D-ALANINE-CARBOXYPEPTIDASE/ENDOPEPTIDASE AMPH"/>
    <property type="match status" value="1"/>
</dbReference>
<feature type="domain" description="Beta-lactamase-related" evidence="4">
    <location>
        <begin position="82"/>
        <end position="367"/>
    </location>
</feature>
<dbReference type="InterPro" id="IPR001466">
    <property type="entry name" value="Beta-lactam-related"/>
</dbReference>
<dbReference type="Proteomes" id="UP000254707">
    <property type="component" value="Unassembled WGS sequence"/>
</dbReference>
<dbReference type="GO" id="GO:0016020">
    <property type="term" value="C:membrane"/>
    <property type="evidence" value="ECO:0007669"/>
    <property type="project" value="UniProtKB-SubCell"/>
</dbReference>
<evidence type="ECO:0000256" key="3">
    <source>
        <dbReference type="SAM" id="Phobius"/>
    </source>
</evidence>
<evidence type="ECO:0000256" key="2">
    <source>
        <dbReference type="ARBA" id="ARBA00023136"/>
    </source>
</evidence>
<keyword evidence="3" id="KW-0812">Transmembrane</keyword>
<dbReference type="AlphaFoldDB" id="A0A380HP63"/>
<dbReference type="SUPFAM" id="SSF56601">
    <property type="entry name" value="beta-lactamase/transpeptidase-like"/>
    <property type="match status" value="1"/>
</dbReference>
<evidence type="ECO:0000313" key="5">
    <source>
        <dbReference type="EMBL" id="SUM83402.1"/>
    </source>
</evidence>
<dbReference type="Pfam" id="PF00144">
    <property type="entry name" value="Beta-lactamase"/>
    <property type="match status" value="1"/>
</dbReference>
<accession>A0A380HP63</accession>
<keyword evidence="3" id="KW-1133">Transmembrane helix</keyword>
<feature type="transmembrane region" description="Helical" evidence="3">
    <location>
        <begin position="9"/>
        <end position="29"/>
    </location>
</feature>
<reference evidence="5 6" key="1">
    <citation type="submission" date="2018-06" db="EMBL/GenBank/DDBJ databases">
        <authorList>
            <consortium name="Pathogen Informatics"/>
            <person name="Doyle S."/>
        </authorList>
    </citation>
    <scope>NUCLEOTIDE SEQUENCE [LARGE SCALE GENOMIC DNA]</scope>
    <source>
        <strain evidence="5 6">NCTC7688</strain>
    </source>
</reference>
<evidence type="ECO:0000313" key="6">
    <source>
        <dbReference type="Proteomes" id="UP000254707"/>
    </source>
</evidence>
<dbReference type="EMBL" id="UHED01000001">
    <property type="protein sequence ID" value="SUM83402.1"/>
    <property type="molecule type" value="Genomic_DNA"/>
</dbReference>
<dbReference type="InterPro" id="IPR050491">
    <property type="entry name" value="AmpC-like"/>
</dbReference>
<dbReference type="InterPro" id="IPR012338">
    <property type="entry name" value="Beta-lactam/transpept-like"/>
</dbReference>
<sequence>MTTKILKKITIILIILLIVIIITIAYKLYHRSHQETPMLQNETKQETTNKQMGHLQTIVDNQNPQMMQINQYLEQVKFNGNATVFENGQLKLNKGYGLQNIQENKQNQADTLYLIGSSQKFATGLMLKQLESENKINMNDSVTKYLPWFKTKQPITLNQLMLHKSGLFKYKASPNYKNLNEAVHAIQQKGIEPKFYNKNRYNDGNYLVLSRVIEEVTNKSYKKNFEDRISKPQHLNFTAFFDDPNFQAYMAKGYKKDGKSGKPLQQYPNVLEQYYGAGNLYMTPSDMGKLILGLQNNGILNSHISKPLIHESKTSKYPQPYRYGFYSFADKNRINGGFFGQVFTSYFNDKYIVILGTNYENSDVNNEQKIQHIYNQILKQGGPYNHVGKSY</sequence>
<protein>
    <submittedName>
        <fullName evidence="5">Autolysis and methicillin resistant-related protein</fullName>
    </submittedName>
</protein>
<comment type="subcellular location">
    <subcellularLocation>
        <location evidence="1">Membrane</location>
    </subcellularLocation>
</comment>
<dbReference type="Gene3D" id="3.40.710.10">
    <property type="entry name" value="DD-peptidase/beta-lactamase superfamily"/>
    <property type="match status" value="1"/>
</dbReference>
<gene>
    <name evidence="5" type="primary">fmtA</name>
    <name evidence="5" type="ORF">NCTC7688_01981</name>
</gene>
<dbReference type="PANTHER" id="PTHR46825:SF11">
    <property type="entry name" value="PENICILLIN-BINDING PROTEIN 4"/>
    <property type="match status" value="1"/>
</dbReference>
<evidence type="ECO:0000259" key="4">
    <source>
        <dbReference type="Pfam" id="PF00144"/>
    </source>
</evidence>